<dbReference type="Proteomes" id="UP001480595">
    <property type="component" value="Unassembled WGS sequence"/>
</dbReference>
<reference evidence="1 2" key="1">
    <citation type="submission" date="2023-01" db="EMBL/GenBank/DDBJ databases">
        <title>Analysis of 21 Apiospora genomes using comparative genomics revels a genus with tremendous synthesis potential of carbohydrate active enzymes and secondary metabolites.</title>
        <authorList>
            <person name="Sorensen T."/>
        </authorList>
    </citation>
    <scope>NUCLEOTIDE SEQUENCE [LARGE SCALE GENOMIC DNA]</scope>
    <source>
        <strain evidence="1 2">CBS 135458</strain>
    </source>
</reference>
<evidence type="ECO:0000313" key="2">
    <source>
        <dbReference type="Proteomes" id="UP001480595"/>
    </source>
</evidence>
<proteinExistence type="predicted"/>
<gene>
    <name evidence="1" type="ORF">PG994_004474</name>
</gene>
<dbReference type="RefSeq" id="XP_066718050.1">
    <property type="nucleotide sequence ID" value="XM_066855883.1"/>
</dbReference>
<organism evidence="1 2">
    <name type="scientific">Apiospora phragmitis</name>
    <dbReference type="NCBI Taxonomy" id="2905665"/>
    <lineage>
        <taxon>Eukaryota</taxon>
        <taxon>Fungi</taxon>
        <taxon>Dikarya</taxon>
        <taxon>Ascomycota</taxon>
        <taxon>Pezizomycotina</taxon>
        <taxon>Sordariomycetes</taxon>
        <taxon>Xylariomycetidae</taxon>
        <taxon>Amphisphaeriales</taxon>
        <taxon>Apiosporaceae</taxon>
        <taxon>Apiospora</taxon>
    </lineage>
</organism>
<dbReference type="EMBL" id="JAQQWL010000005">
    <property type="protein sequence ID" value="KAK8073575.1"/>
    <property type="molecule type" value="Genomic_DNA"/>
</dbReference>
<sequence length="140" mass="14978">MENYPPSPYFHGDMVPDMAPEQSFWNHNGEGMSAYNELSADAQDYALEYYRNAIDPTGDTSHLTVDLGFPNYPYNICGGIPSPPQTVPGNGITVPGTPLGILEGLNSPQPQAIGPRGTPCRLEGCLVGDAMGKMSHTGCF</sequence>
<evidence type="ECO:0000313" key="1">
    <source>
        <dbReference type="EMBL" id="KAK8073575.1"/>
    </source>
</evidence>
<accession>A0ABR1VQP7</accession>
<keyword evidence="2" id="KW-1185">Reference proteome</keyword>
<protein>
    <submittedName>
        <fullName evidence="1">Uncharacterized protein</fullName>
    </submittedName>
</protein>
<comment type="caution">
    <text evidence="1">The sequence shown here is derived from an EMBL/GenBank/DDBJ whole genome shotgun (WGS) entry which is preliminary data.</text>
</comment>
<name>A0ABR1VQP7_9PEZI</name>
<dbReference type="GeneID" id="92088946"/>